<evidence type="ECO:0000256" key="1">
    <source>
        <dbReference type="SAM" id="SignalP"/>
    </source>
</evidence>
<feature type="signal peptide" evidence="1">
    <location>
        <begin position="1"/>
        <end position="20"/>
    </location>
</feature>
<protein>
    <submittedName>
        <fullName evidence="2">Membrane-fusion protein</fullName>
    </submittedName>
</protein>
<keyword evidence="3" id="KW-1185">Reference proteome</keyword>
<gene>
    <name evidence="2" type="ORF">VIBC2010_06579</name>
</gene>
<organism evidence="2 3">
    <name type="scientific">Vibrio caribbeanicus ATCC BAA-2122</name>
    <dbReference type="NCBI Taxonomy" id="796620"/>
    <lineage>
        <taxon>Bacteria</taxon>
        <taxon>Pseudomonadati</taxon>
        <taxon>Pseudomonadota</taxon>
        <taxon>Gammaproteobacteria</taxon>
        <taxon>Vibrionales</taxon>
        <taxon>Vibrionaceae</taxon>
        <taxon>Vibrio</taxon>
    </lineage>
</organism>
<dbReference type="RefSeq" id="WP_009599879.1">
    <property type="nucleotide sequence ID" value="NZ_AEIU01000026.1"/>
</dbReference>
<sequence>MQIKCFFIFSVLFFSCYLSAKISVSGNETDISDFLSNYINEGVEYSKYRFNRNGIYYIDVSTASTEEIEYVKSQIVDGKLVIIDLRNILSEDTRVMHSQFLTGLGVSSPIIVSGIYRGEFVVNMISSEVTDQNNQSIDIPEAENYSLEQSLKHVLKRFDLMGEVK</sequence>
<keyword evidence="1" id="KW-0732">Signal</keyword>
<comment type="caution">
    <text evidence="2">The sequence shown here is derived from an EMBL/GenBank/DDBJ whole genome shotgun (WGS) entry which is preliminary data.</text>
</comment>
<reference evidence="2 3" key="1">
    <citation type="journal article" date="2012" name="Int. J. Syst. Evol. Microbiol.">
        <title>Vibrio caribbeanicus sp. nov., isolated from the marine sponge Scleritoderma cyanea.</title>
        <authorList>
            <person name="Hoffmann M."/>
            <person name="Monday S.R."/>
            <person name="Allard M.W."/>
            <person name="Strain E.A."/>
            <person name="Whittaker P."/>
            <person name="Naum M."/>
            <person name="McCarthy P.J."/>
            <person name="Lopez J.V."/>
            <person name="Fischer M."/>
            <person name="Brown E.W."/>
        </authorList>
    </citation>
    <scope>NUCLEOTIDE SEQUENCE [LARGE SCALE GENOMIC DNA]</scope>
    <source>
        <strain evidence="2 3">ATCC BAA-2122</strain>
    </source>
</reference>
<evidence type="ECO:0000313" key="3">
    <source>
        <dbReference type="Proteomes" id="UP000002943"/>
    </source>
</evidence>
<evidence type="ECO:0000313" key="2">
    <source>
        <dbReference type="EMBL" id="EFP98036.1"/>
    </source>
</evidence>
<dbReference type="Proteomes" id="UP000002943">
    <property type="component" value="Unassembled WGS sequence"/>
</dbReference>
<dbReference type="AlphaFoldDB" id="E3BG12"/>
<accession>E3BG12</accession>
<dbReference type="PROSITE" id="PS51257">
    <property type="entry name" value="PROKAR_LIPOPROTEIN"/>
    <property type="match status" value="1"/>
</dbReference>
<feature type="chain" id="PRO_5003166943" evidence="1">
    <location>
        <begin position="21"/>
        <end position="165"/>
    </location>
</feature>
<proteinExistence type="predicted"/>
<name>E3BG12_9VIBR</name>
<dbReference type="EMBL" id="AEIU01000026">
    <property type="protein sequence ID" value="EFP98036.1"/>
    <property type="molecule type" value="Genomic_DNA"/>
</dbReference>